<dbReference type="EMBL" id="LBXN01000053">
    <property type="protein sequence ID" value="KKR32065.1"/>
    <property type="molecule type" value="Genomic_DNA"/>
</dbReference>
<name>A0A0G0SBF2_9BACT</name>
<dbReference type="PROSITE" id="PS51740">
    <property type="entry name" value="SPOVT_ABRB"/>
    <property type="match status" value="1"/>
</dbReference>
<dbReference type="Pfam" id="PF04014">
    <property type="entry name" value="MazE_antitoxin"/>
    <property type="match status" value="1"/>
</dbReference>
<evidence type="ECO:0000259" key="2">
    <source>
        <dbReference type="PROSITE" id="PS51740"/>
    </source>
</evidence>
<gene>
    <name evidence="3" type="ORF">UT63_C0053G0016</name>
</gene>
<comment type="caution">
    <text evidence="3">The sequence shown here is derived from an EMBL/GenBank/DDBJ whole genome shotgun (WGS) entry which is preliminary data.</text>
</comment>
<dbReference type="InterPro" id="IPR007159">
    <property type="entry name" value="SpoVT-AbrB_dom"/>
</dbReference>
<dbReference type="InterPro" id="IPR037914">
    <property type="entry name" value="SpoVT-AbrB_sf"/>
</dbReference>
<evidence type="ECO:0000313" key="4">
    <source>
        <dbReference type="Proteomes" id="UP000034539"/>
    </source>
</evidence>
<evidence type="ECO:0000313" key="3">
    <source>
        <dbReference type="EMBL" id="KKR32065.1"/>
    </source>
</evidence>
<sequence length="106" mass="11605">MVYTQKIIKVGNSAAITIPKEFLDESGLKVGDEIAVEANGKLKSIYAKPQKMSDQAALTPEFKEWLDKFTEEYKPILKKLHCHCDPPVGGEAIPLGIATPFGLAMT</sequence>
<dbReference type="Proteomes" id="UP000034539">
    <property type="component" value="Unassembled WGS sequence"/>
</dbReference>
<dbReference type="SUPFAM" id="SSF89447">
    <property type="entry name" value="AbrB/MazE/MraZ-like"/>
    <property type="match status" value="1"/>
</dbReference>
<keyword evidence="1" id="KW-0238">DNA-binding</keyword>
<protein>
    <recommendedName>
        <fullName evidence="2">SpoVT-AbrB domain-containing protein</fullName>
    </recommendedName>
</protein>
<dbReference type="Gene3D" id="2.10.260.10">
    <property type="match status" value="1"/>
</dbReference>
<dbReference type="GO" id="GO:0003677">
    <property type="term" value="F:DNA binding"/>
    <property type="evidence" value="ECO:0007669"/>
    <property type="project" value="UniProtKB-UniRule"/>
</dbReference>
<reference evidence="3 4" key="1">
    <citation type="journal article" date="2015" name="Nature">
        <title>rRNA introns, odd ribosomes, and small enigmatic genomes across a large radiation of phyla.</title>
        <authorList>
            <person name="Brown C.T."/>
            <person name="Hug L.A."/>
            <person name="Thomas B.C."/>
            <person name="Sharon I."/>
            <person name="Castelle C.J."/>
            <person name="Singh A."/>
            <person name="Wilkins M.J."/>
            <person name="Williams K.H."/>
            <person name="Banfield J.F."/>
        </authorList>
    </citation>
    <scope>NUCLEOTIDE SEQUENCE [LARGE SCALE GENOMIC DNA]</scope>
</reference>
<evidence type="ECO:0000256" key="1">
    <source>
        <dbReference type="PROSITE-ProRule" id="PRU01076"/>
    </source>
</evidence>
<feature type="domain" description="SpoVT-AbrB" evidence="2">
    <location>
        <begin position="5"/>
        <end position="50"/>
    </location>
</feature>
<dbReference type="AlphaFoldDB" id="A0A0G0SBF2"/>
<accession>A0A0G0SBF2</accession>
<dbReference type="SMART" id="SM00966">
    <property type="entry name" value="SpoVT_AbrB"/>
    <property type="match status" value="1"/>
</dbReference>
<organism evidence="3 4">
    <name type="scientific">Candidatus Gottesmanbacteria bacterium GW2011_GWC2_39_8</name>
    <dbReference type="NCBI Taxonomy" id="1618450"/>
    <lineage>
        <taxon>Bacteria</taxon>
        <taxon>Candidatus Gottesmaniibacteriota</taxon>
    </lineage>
</organism>
<proteinExistence type="predicted"/>